<accession>A0ABN2WWM9</accession>
<dbReference type="EMBL" id="BAAANS010000017">
    <property type="protein sequence ID" value="GAA2098842.1"/>
    <property type="molecule type" value="Genomic_DNA"/>
</dbReference>
<dbReference type="InterPro" id="IPR009057">
    <property type="entry name" value="Homeodomain-like_sf"/>
</dbReference>
<dbReference type="Gene3D" id="3.40.50.880">
    <property type="match status" value="1"/>
</dbReference>
<evidence type="ECO:0000313" key="6">
    <source>
        <dbReference type="EMBL" id="GAA2098842.1"/>
    </source>
</evidence>
<evidence type="ECO:0000256" key="3">
    <source>
        <dbReference type="ARBA" id="ARBA00023163"/>
    </source>
</evidence>
<keyword evidence="7" id="KW-1185">Reference proteome</keyword>
<evidence type="ECO:0000256" key="4">
    <source>
        <dbReference type="SAM" id="MobiDB-lite"/>
    </source>
</evidence>
<feature type="compositionally biased region" description="Low complexity" evidence="4">
    <location>
        <begin position="367"/>
        <end position="380"/>
    </location>
</feature>
<dbReference type="PANTHER" id="PTHR43130">
    <property type="entry name" value="ARAC-FAMILY TRANSCRIPTIONAL REGULATOR"/>
    <property type="match status" value="1"/>
</dbReference>
<dbReference type="PROSITE" id="PS01124">
    <property type="entry name" value="HTH_ARAC_FAMILY_2"/>
    <property type="match status" value="1"/>
</dbReference>
<feature type="compositionally biased region" description="Acidic residues" evidence="4">
    <location>
        <begin position="9"/>
        <end position="18"/>
    </location>
</feature>
<dbReference type="InterPro" id="IPR018062">
    <property type="entry name" value="HTH_AraC-typ_CS"/>
</dbReference>
<dbReference type="InterPro" id="IPR002818">
    <property type="entry name" value="DJ-1/PfpI"/>
</dbReference>
<evidence type="ECO:0000313" key="7">
    <source>
        <dbReference type="Proteomes" id="UP001500897"/>
    </source>
</evidence>
<evidence type="ECO:0000259" key="5">
    <source>
        <dbReference type="PROSITE" id="PS01124"/>
    </source>
</evidence>
<protein>
    <recommendedName>
        <fullName evidence="5">HTH araC/xylS-type domain-containing protein</fullName>
    </recommendedName>
</protein>
<feature type="region of interest" description="Disordered" evidence="4">
    <location>
        <begin position="1"/>
        <end position="37"/>
    </location>
</feature>
<dbReference type="PROSITE" id="PS00041">
    <property type="entry name" value="HTH_ARAC_FAMILY_1"/>
    <property type="match status" value="1"/>
</dbReference>
<feature type="compositionally biased region" description="Basic and acidic residues" evidence="4">
    <location>
        <begin position="382"/>
        <end position="401"/>
    </location>
</feature>
<dbReference type="Gene3D" id="1.10.10.60">
    <property type="entry name" value="Homeodomain-like"/>
    <property type="match status" value="1"/>
</dbReference>
<dbReference type="InterPro" id="IPR018060">
    <property type="entry name" value="HTH_AraC"/>
</dbReference>
<dbReference type="SUPFAM" id="SSF46689">
    <property type="entry name" value="Homeodomain-like"/>
    <property type="match status" value="2"/>
</dbReference>
<reference evidence="6 7" key="1">
    <citation type="journal article" date="2019" name="Int. J. Syst. Evol. Microbiol.">
        <title>The Global Catalogue of Microorganisms (GCM) 10K type strain sequencing project: providing services to taxonomists for standard genome sequencing and annotation.</title>
        <authorList>
            <consortium name="The Broad Institute Genomics Platform"/>
            <consortium name="The Broad Institute Genome Sequencing Center for Infectious Disease"/>
            <person name="Wu L."/>
            <person name="Ma J."/>
        </authorList>
    </citation>
    <scope>NUCLEOTIDE SEQUENCE [LARGE SCALE GENOMIC DNA]</scope>
    <source>
        <strain evidence="6 7">JCM 14559</strain>
    </source>
</reference>
<evidence type="ECO:0000256" key="1">
    <source>
        <dbReference type="ARBA" id="ARBA00023015"/>
    </source>
</evidence>
<dbReference type="Proteomes" id="UP001500897">
    <property type="component" value="Unassembled WGS sequence"/>
</dbReference>
<comment type="caution">
    <text evidence="6">The sequence shown here is derived from an EMBL/GenBank/DDBJ whole genome shotgun (WGS) entry which is preliminary data.</text>
</comment>
<dbReference type="InterPro" id="IPR052158">
    <property type="entry name" value="INH-QAR"/>
</dbReference>
<gene>
    <name evidence="6" type="ORF">GCM10009759_30190</name>
</gene>
<feature type="domain" description="HTH araC/xylS-type" evidence="5">
    <location>
        <begin position="272"/>
        <end position="370"/>
    </location>
</feature>
<dbReference type="Pfam" id="PF01965">
    <property type="entry name" value="DJ-1_PfpI"/>
    <property type="match status" value="1"/>
</dbReference>
<dbReference type="SMART" id="SM00342">
    <property type="entry name" value="HTH_ARAC"/>
    <property type="match status" value="1"/>
</dbReference>
<dbReference type="SUPFAM" id="SSF52317">
    <property type="entry name" value="Class I glutamine amidotransferase-like"/>
    <property type="match status" value="1"/>
</dbReference>
<dbReference type="InterPro" id="IPR029062">
    <property type="entry name" value="Class_I_gatase-like"/>
</dbReference>
<name>A0ABN2WWM9_9ACTN</name>
<dbReference type="CDD" id="cd03137">
    <property type="entry name" value="GATase1_AraC_1"/>
    <property type="match status" value="1"/>
</dbReference>
<feature type="region of interest" description="Disordered" evidence="4">
    <location>
        <begin position="367"/>
        <end position="412"/>
    </location>
</feature>
<dbReference type="Pfam" id="PF12833">
    <property type="entry name" value="HTH_18"/>
    <property type="match status" value="1"/>
</dbReference>
<keyword evidence="1" id="KW-0805">Transcription regulation</keyword>
<evidence type="ECO:0000256" key="2">
    <source>
        <dbReference type="ARBA" id="ARBA00023125"/>
    </source>
</evidence>
<keyword evidence="3" id="KW-0804">Transcription</keyword>
<sequence length="412" mass="44456">MPVQVAADQDAEESESADEAQQGERGGHASTVRAPAAAHEWQERTIATKSCHCHPGGMRKLENVAVVVLEEVHPFELGVACEVFGLDRAESGLPVYDFALVGDRPGPMRTHAGFTIDVPHGPERIAAADLVITTATGIREQYPAEVVEALRAAHDRGAHLLSICSGSFLLGAAGLLDGRRCTTHWRYADLMAERFPLTTVEPDVLYVDDHPVITSAGTAAGIDACLHLVRKVQGAEVARAIARRMVVAPHRDGGQAQFISRPLPEADGESLAPVLEWMRRHLDRDTGVDRLARLAHMSPRTFARRFRQETGTTPHRWLTGQRVLLAQRLLESTGESVDAVAARCGFGNAAALRHHFGLRLGTTPQAYRRAFGGPRRPAGPETGDREPDGREREGSEPERRAAGAVGAGAAGR</sequence>
<dbReference type="PANTHER" id="PTHR43130:SF3">
    <property type="entry name" value="HTH-TYPE TRANSCRIPTIONAL REGULATOR RV1931C"/>
    <property type="match status" value="1"/>
</dbReference>
<keyword evidence="2" id="KW-0238">DNA-binding</keyword>
<proteinExistence type="predicted"/>
<organism evidence="6 7">
    <name type="scientific">Kitasatospora saccharophila</name>
    <dbReference type="NCBI Taxonomy" id="407973"/>
    <lineage>
        <taxon>Bacteria</taxon>
        <taxon>Bacillati</taxon>
        <taxon>Actinomycetota</taxon>
        <taxon>Actinomycetes</taxon>
        <taxon>Kitasatosporales</taxon>
        <taxon>Streptomycetaceae</taxon>
        <taxon>Kitasatospora</taxon>
    </lineage>
</organism>